<gene>
    <name evidence="3" type="ORF">J1792_03335</name>
</gene>
<dbReference type="RefSeq" id="WP_086574452.1">
    <property type="nucleotide sequence ID" value="NZ_JAFMOF010000001.1"/>
</dbReference>
<organism evidence="3 4">
    <name type="scientific">Streptomyces triculaminicus</name>
    <dbReference type="NCBI Taxonomy" id="2816232"/>
    <lineage>
        <taxon>Bacteria</taxon>
        <taxon>Bacillati</taxon>
        <taxon>Actinomycetota</taxon>
        <taxon>Actinomycetes</taxon>
        <taxon>Kitasatosporales</taxon>
        <taxon>Streptomycetaceae</taxon>
        <taxon>Streptomyces</taxon>
    </lineage>
</organism>
<evidence type="ECO:0000256" key="1">
    <source>
        <dbReference type="SAM" id="MobiDB-lite"/>
    </source>
</evidence>
<sequence>MPTHSITGRYPAHEAPGPVSRTGHVRHEGRASRAVRAVPVAGGVVLGLYAVFLAHDNGFSEGGGWVLGIVAGVIAAALGYAVIHERNRMITEVRAAAFGTLFGVSMGFLRSLSGASVLDSCFVGLAFGLGMGLASYYIFYWHEH</sequence>
<dbReference type="AlphaFoldDB" id="A0A939FJE8"/>
<feature type="transmembrane region" description="Helical" evidence="2">
    <location>
        <begin position="122"/>
        <end position="141"/>
    </location>
</feature>
<comment type="caution">
    <text evidence="3">The sequence shown here is derived from an EMBL/GenBank/DDBJ whole genome shotgun (WGS) entry which is preliminary data.</text>
</comment>
<evidence type="ECO:0000313" key="3">
    <source>
        <dbReference type="EMBL" id="MBO0651861.1"/>
    </source>
</evidence>
<feature type="region of interest" description="Disordered" evidence="1">
    <location>
        <begin position="1"/>
        <end position="26"/>
    </location>
</feature>
<feature type="transmembrane region" description="Helical" evidence="2">
    <location>
        <begin position="34"/>
        <end position="52"/>
    </location>
</feature>
<feature type="transmembrane region" description="Helical" evidence="2">
    <location>
        <begin position="95"/>
        <end position="116"/>
    </location>
</feature>
<keyword evidence="2" id="KW-1133">Transmembrane helix</keyword>
<keyword evidence="2" id="KW-0812">Transmembrane</keyword>
<dbReference type="Proteomes" id="UP000664781">
    <property type="component" value="Unassembled WGS sequence"/>
</dbReference>
<reference evidence="3" key="1">
    <citation type="submission" date="2021-03" db="EMBL/GenBank/DDBJ databases">
        <title>Streptomyces strains.</title>
        <authorList>
            <person name="Lund M.B."/>
            <person name="Toerring T."/>
        </authorList>
    </citation>
    <scope>NUCLEOTIDE SEQUENCE</scope>
    <source>
        <strain evidence="3">JCM 4242</strain>
    </source>
</reference>
<feature type="transmembrane region" description="Helical" evidence="2">
    <location>
        <begin position="64"/>
        <end position="83"/>
    </location>
</feature>
<dbReference type="EMBL" id="JAFMOF010000001">
    <property type="protein sequence ID" value="MBO0651861.1"/>
    <property type="molecule type" value="Genomic_DNA"/>
</dbReference>
<keyword evidence="4" id="KW-1185">Reference proteome</keyword>
<accession>A0A939FJE8</accession>
<evidence type="ECO:0000313" key="4">
    <source>
        <dbReference type="Proteomes" id="UP000664781"/>
    </source>
</evidence>
<name>A0A939FJE8_9ACTN</name>
<evidence type="ECO:0000256" key="2">
    <source>
        <dbReference type="SAM" id="Phobius"/>
    </source>
</evidence>
<proteinExistence type="predicted"/>
<keyword evidence="2" id="KW-0472">Membrane</keyword>
<protein>
    <submittedName>
        <fullName evidence="3">Uncharacterized protein</fullName>
    </submittedName>
</protein>